<feature type="signal peptide" evidence="1">
    <location>
        <begin position="1"/>
        <end position="22"/>
    </location>
</feature>
<evidence type="ECO:0008006" key="4">
    <source>
        <dbReference type="Google" id="ProtNLM"/>
    </source>
</evidence>
<protein>
    <recommendedName>
        <fullName evidence="4">Lipoprotein</fullName>
    </recommendedName>
</protein>
<name>A0ABW5T9A7_9FLAO</name>
<dbReference type="EMBL" id="JBHULY010000012">
    <property type="protein sequence ID" value="MFD2725833.1"/>
    <property type="molecule type" value="Genomic_DNA"/>
</dbReference>
<feature type="chain" id="PRO_5047384342" description="Lipoprotein" evidence="1">
    <location>
        <begin position="23"/>
        <end position="154"/>
    </location>
</feature>
<sequence length="154" mass="17096">MKFQILFVTLLSFLTISGCSTTNDTTQAQEEFEIPQYHLIKVTGGIAGVDHTFDMDTVIWVFTVNAFNEAILVVENNNGDEGLEDGLDSGSYTFSTVIDNENEEYLFIENDEFGHVDLQSDGLVIDQNKTANGTLSDGFIYTFRLKTVLIETGS</sequence>
<dbReference type="RefSeq" id="WP_380290199.1">
    <property type="nucleotide sequence ID" value="NZ_JBHULY010000012.1"/>
</dbReference>
<keyword evidence="3" id="KW-1185">Reference proteome</keyword>
<evidence type="ECO:0000313" key="2">
    <source>
        <dbReference type="EMBL" id="MFD2725833.1"/>
    </source>
</evidence>
<accession>A0ABW5T9A7</accession>
<proteinExistence type="predicted"/>
<dbReference type="PROSITE" id="PS51257">
    <property type="entry name" value="PROKAR_LIPOPROTEIN"/>
    <property type="match status" value="1"/>
</dbReference>
<organism evidence="2 3">
    <name type="scientific">Hyunsoonleella rubra</name>
    <dbReference type="NCBI Taxonomy" id="1737062"/>
    <lineage>
        <taxon>Bacteria</taxon>
        <taxon>Pseudomonadati</taxon>
        <taxon>Bacteroidota</taxon>
        <taxon>Flavobacteriia</taxon>
        <taxon>Flavobacteriales</taxon>
        <taxon>Flavobacteriaceae</taxon>
    </lineage>
</organism>
<evidence type="ECO:0000313" key="3">
    <source>
        <dbReference type="Proteomes" id="UP001597476"/>
    </source>
</evidence>
<evidence type="ECO:0000256" key="1">
    <source>
        <dbReference type="SAM" id="SignalP"/>
    </source>
</evidence>
<gene>
    <name evidence="2" type="ORF">ACFSR8_06370</name>
</gene>
<comment type="caution">
    <text evidence="2">The sequence shown here is derived from an EMBL/GenBank/DDBJ whole genome shotgun (WGS) entry which is preliminary data.</text>
</comment>
<keyword evidence="1" id="KW-0732">Signal</keyword>
<dbReference type="Proteomes" id="UP001597476">
    <property type="component" value="Unassembled WGS sequence"/>
</dbReference>
<reference evidence="3" key="1">
    <citation type="journal article" date="2019" name="Int. J. Syst. Evol. Microbiol.">
        <title>The Global Catalogue of Microorganisms (GCM) 10K type strain sequencing project: providing services to taxonomists for standard genome sequencing and annotation.</title>
        <authorList>
            <consortium name="The Broad Institute Genomics Platform"/>
            <consortium name="The Broad Institute Genome Sequencing Center for Infectious Disease"/>
            <person name="Wu L."/>
            <person name="Ma J."/>
        </authorList>
    </citation>
    <scope>NUCLEOTIDE SEQUENCE [LARGE SCALE GENOMIC DNA]</scope>
    <source>
        <strain evidence="3">KCTC 42398</strain>
    </source>
</reference>